<dbReference type="EMBL" id="JBBUKT010000003">
    <property type="protein sequence ID" value="MEK7950623.1"/>
    <property type="molecule type" value="Genomic_DNA"/>
</dbReference>
<feature type="domain" description="DUF2846" evidence="2">
    <location>
        <begin position="40"/>
        <end position="120"/>
    </location>
</feature>
<evidence type="ECO:0000313" key="3">
    <source>
        <dbReference type="EMBL" id="MEK7950623.1"/>
    </source>
</evidence>
<comment type="caution">
    <text evidence="3">The sequence shown here is derived from an EMBL/GenBank/DDBJ whole genome shotgun (WGS) entry which is preliminary data.</text>
</comment>
<dbReference type="RefSeq" id="WP_341404231.1">
    <property type="nucleotide sequence ID" value="NZ_JBBUKT010000003.1"/>
</dbReference>
<dbReference type="PROSITE" id="PS51257">
    <property type="entry name" value="PROKAR_LIPOPROTEIN"/>
    <property type="match status" value="1"/>
</dbReference>
<dbReference type="InterPro" id="IPR022548">
    <property type="entry name" value="DUF2846"/>
</dbReference>
<reference evidence="3 4" key="1">
    <citation type="submission" date="2024-04" db="EMBL/GenBank/DDBJ databases">
        <title>Luteolibacter sp. isolated from soil.</title>
        <authorList>
            <person name="An J."/>
        </authorList>
    </citation>
    <scope>NUCLEOTIDE SEQUENCE [LARGE SCALE GENOMIC DNA]</scope>
    <source>
        <strain evidence="3 4">Y139</strain>
    </source>
</reference>
<keyword evidence="4" id="KW-1185">Reference proteome</keyword>
<dbReference type="Pfam" id="PF11008">
    <property type="entry name" value="DUF2846"/>
    <property type="match status" value="1"/>
</dbReference>
<feature type="signal peptide" evidence="1">
    <location>
        <begin position="1"/>
        <end position="29"/>
    </location>
</feature>
<feature type="chain" id="PRO_5047142416" evidence="1">
    <location>
        <begin position="30"/>
        <end position="145"/>
    </location>
</feature>
<dbReference type="Proteomes" id="UP001371305">
    <property type="component" value="Unassembled WGS sequence"/>
</dbReference>
<evidence type="ECO:0000259" key="2">
    <source>
        <dbReference type="Pfam" id="PF11008"/>
    </source>
</evidence>
<evidence type="ECO:0000256" key="1">
    <source>
        <dbReference type="SAM" id="SignalP"/>
    </source>
</evidence>
<keyword evidence="1" id="KW-0732">Signal</keyword>
<evidence type="ECO:0000313" key="4">
    <source>
        <dbReference type="Proteomes" id="UP001371305"/>
    </source>
</evidence>
<organism evidence="3 4">
    <name type="scientific">Luteolibacter soli</name>
    <dbReference type="NCBI Taxonomy" id="3135280"/>
    <lineage>
        <taxon>Bacteria</taxon>
        <taxon>Pseudomonadati</taxon>
        <taxon>Verrucomicrobiota</taxon>
        <taxon>Verrucomicrobiia</taxon>
        <taxon>Verrucomicrobiales</taxon>
        <taxon>Verrucomicrobiaceae</taxon>
        <taxon>Luteolibacter</taxon>
    </lineage>
</organism>
<proteinExistence type="predicted"/>
<protein>
    <submittedName>
        <fullName evidence="3">DUF2846 domain-containing protein</fullName>
    </submittedName>
</protein>
<accession>A0ABU9ASC2</accession>
<gene>
    <name evidence="3" type="ORF">WKV53_08955</name>
</gene>
<name>A0ABU9ASC2_9BACT</name>
<sequence length="145" mass="15257">MNTPRAIISALVASAALGLVSCASGPTYAEVSKTLPPIPKGQGRVFVYRTSTLGMAVKPSIKIDGQAVGTSTAQGFSYSDHSPGAHEVSLVTEWKHKDTVNVTAGQPSFVRTHVTIGAFVGHVIPTHVSREEGESEIQKCKLVTD</sequence>